<reference evidence="2" key="1">
    <citation type="journal article" date="2005" name="Nature">
        <title>The map-based sequence of the rice genome.</title>
        <authorList>
            <consortium name="International rice genome sequencing project (IRGSP)"/>
            <person name="Matsumoto T."/>
            <person name="Wu J."/>
            <person name="Kanamori H."/>
            <person name="Katayose Y."/>
            <person name="Fujisawa M."/>
            <person name="Namiki N."/>
            <person name="Mizuno H."/>
            <person name="Yamamoto K."/>
            <person name="Antonio B.A."/>
            <person name="Baba T."/>
            <person name="Sakata K."/>
            <person name="Nagamura Y."/>
            <person name="Aoki H."/>
            <person name="Arikawa K."/>
            <person name="Arita K."/>
            <person name="Bito T."/>
            <person name="Chiden Y."/>
            <person name="Fujitsuka N."/>
            <person name="Fukunaka R."/>
            <person name="Hamada M."/>
            <person name="Harada C."/>
            <person name="Hayashi A."/>
            <person name="Hijishita S."/>
            <person name="Honda M."/>
            <person name="Hosokawa S."/>
            <person name="Ichikawa Y."/>
            <person name="Idonuma A."/>
            <person name="Iijima M."/>
            <person name="Ikeda M."/>
            <person name="Ikeno M."/>
            <person name="Ito K."/>
            <person name="Ito S."/>
            <person name="Ito T."/>
            <person name="Ito Y."/>
            <person name="Ito Y."/>
            <person name="Iwabuchi A."/>
            <person name="Kamiya K."/>
            <person name="Karasawa W."/>
            <person name="Kurita K."/>
            <person name="Katagiri S."/>
            <person name="Kikuta A."/>
            <person name="Kobayashi H."/>
            <person name="Kobayashi N."/>
            <person name="Machita K."/>
            <person name="Maehara T."/>
            <person name="Masukawa M."/>
            <person name="Mizubayashi T."/>
            <person name="Mukai Y."/>
            <person name="Nagasaki H."/>
            <person name="Nagata Y."/>
            <person name="Naito S."/>
            <person name="Nakashima M."/>
            <person name="Nakama Y."/>
            <person name="Nakamichi Y."/>
            <person name="Nakamura M."/>
            <person name="Meguro A."/>
            <person name="Negishi M."/>
            <person name="Ohta I."/>
            <person name="Ohta T."/>
            <person name="Okamoto M."/>
            <person name="Ono N."/>
            <person name="Saji S."/>
            <person name="Sakaguchi M."/>
            <person name="Sakai K."/>
            <person name="Shibata M."/>
            <person name="Shimokawa T."/>
            <person name="Song J."/>
            <person name="Takazaki Y."/>
            <person name="Terasawa K."/>
            <person name="Tsugane M."/>
            <person name="Tsuji K."/>
            <person name="Ueda S."/>
            <person name="Waki K."/>
            <person name="Yamagata H."/>
            <person name="Yamamoto M."/>
            <person name="Yamamoto S."/>
            <person name="Yamane H."/>
            <person name="Yoshiki S."/>
            <person name="Yoshihara R."/>
            <person name="Yukawa K."/>
            <person name="Zhong H."/>
            <person name="Yano M."/>
            <person name="Yuan Q."/>
            <person name="Ouyang S."/>
            <person name="Liu J."/>
            <person name="Jones K.M."/>
            <person name="Gansberger K."/>
            <person name="Moffat K."/>
            <person name="Hill J."/>
            <person name="Bera J."/>
            <person name="Fadrosh D."/>
            <person name="Jin S."/>
            <person name="Johri S."/>
            <person name="Kim M."/>
            <person name="Overton L."/>
            <person name="Reardon M."/>
            <person name="Tsitrin T."/>
            <person name="Vuong H."/>
            <person name="Weaver B."/>
            <person name="Ciecko A."/>
            <person name="Tallon L."/>
            <person name="Jackson J."/>
            <person name="Pai G."/>
            <person name="Aken S.V."/>
            <person name="Utterback T."/>
            <person name="Reidmuller S."/>
            <person name="Feldblyum T."/>
            <person name="Hsiao J."/>
            <person name="Zismann V."/>
            <person name="Iobst S."/>
            <person name="de Vazeille A.R."/>
            <person name="Buell C.R."/>
            <person name="Ying K."/>
            <person name="Li Y."/>
            <person name="Lu T."/>
            <person name="Huang Y."/>
            <person name="Zhao Q."/>
            <person name="Feng Q."/>
            <person name="Zhang L."/>
            <person name="Zhu J."/>
            <person name="Weng Q."/>
            <person name="Mu J."/>
            <person name="Lu Y."/>
            <person name="Fan D."/>
            <person name="Liu Y."/>
            <person name="Guan J."/>
            <person name="Zhang Y."/>
            <person name="Yu S."/>
            <person name="Liu X."/>
            <person name="Zhang Y."/>
            <person name="Hong G."/>
            <person name="Han B."/>
            <person name="Choisne N."/>
            <person name="Demange N."/>
            <person name="Orjeda G."/>
            <person name="Samain S."/>
            <person name="Cattolico L."/>
            <person name="Pelletier E."/>
            <person name="Couloux A."/>
            <person name="Segurens B."/>
            <person name="Wincker P."/>
            <person name="D'Hont A."/>
            <person name="Scarpelli C."/>
            <person name="Weissenbach J."/>
            <person name="Salanoubat M."/>
            <person name="Quetier F."/>
            <person name="Yu Y."/>
            <person name="Kim H.R."/>
            <person name="Rambo T."/>
            <person name="Currie J."/>
            <person name="Collura K."/>
            <person name="Luo M."/>
            <person name="Yang T."/>
            <person name="Ammiraju J.S.S."/>
            <person name="Engler F."/>
            <person name="Soderlund C."/>
            <person name="Wing R.A."/>
            <person name="Palmer L.E."/>
            <person name="de la Bastide M."/>
            <person name="Spiegel L."/>
            <person name="Nascimento L."/>
            <person name="Zutavern T."/>
            <person name="O'Shaughnessy A."/>
            <person name="Dike S."/>
            <person name="Dedhia N."/>
            <person name="Preston R."/>
            <person name="Balija V."/>
            <person name="McCombie W.R."/>
            <person name="Chow T."/>
            <person name="Chen H."/>
            <person name="Chung M."/>
            <person name="Chen C."/>
            <person name="Shaw J."/>
            <person name="Wu H."/>
            <person name="Hsiao K."/>
            <person name="Chao Y."/>
            <person name="Chu M."/>
            <person name="Cheng C."/>
            <person name="Hour A."/>
            <person name="Lee P."/>
            <person name="Lin S."/>
            <person name="Lin Y."/>
            <person name="Liou J."/>
            <person name="Liu S."/>
            <person name="Hsing Y."/>
            <person name="Raghuvanshi S."/>
            <person name="Mohanty A."/>
            <person name="Bharti A.K."/>
            <person name="Gaur A."/>
            <person name="Gupta V."/>
            <person name="Kumar D."/>
            <person name="Ravi V."/>
            <person name="Vij S."/>
            <person name="Kapur A."/>
            <person name="Khurana P."/>
            <person name="Khurana P."/>
            <person name="Khurana J.P."/>
            <person name="Tyagi A.K."/>
            <person name="Gaikwad K."/>
            <person name="Singh A."/>
            <person name="Dalal V."/>
            <person name="Srivastava S."/>
            <person name="Dixit A."/>
            <person name="Pal A.K."/>
            <person name="Ghazi I.A."/>
            <person name="Yadav M."/>
            <person name="Pandit A."/>
            <person name="Bhargava A."/>
            <person name="Sureshbabu K."/>
            <person name="Batra K."/>
            <person name="Sharma T.R."/>
            <person name="Mohapatra T."/>
            <person name="Singh N.K."/>
            <person name="Messing J."/>
            <person name="Nelson A.B."/>
            <person name="Fuks G."/>
            <person name="Kavchok S."/>
            <person name="Keizer G."/>
            <person name="Linton E."/>
            <person name="Llaca V."/>
            <person name="Song R."/>
            <person name="Tanyolac B."/>
            <person name="Young S."/>
            <person name="Ho-Il K."/>
            <person name="Hahn J.H."/>
            <person name="Sangsakoo G."/>
            <person name="Vanavichit A."/>
            <person name="de Mattos Luiz.A.T."/>
            <person name="Zimmer P.D."/>
            <person name="Malone G."/>
            <person name="Dellagostin O."/>
            <person name="de Oliveira A.C."/>
            <person name="Bevan M."/>
            <person name="Bancroft I."/>
            <person name="Minx P."/>
            <person name="Cordum H."/>
            <person name="Wilson R."/>
            <person name="Cheng Z."/>
            <person name="Jin W."/>
            <person name="Jiang J."/>
            <person name="Leong S.A."/>
            <person name="Iwama H."/>
            <person name="Gojobori T."/>
            <person name="Itoh T."/>
            <person name="Niimura Y."/>
            <person name="Fujii Y."/>
            <person name="Habara T."/>
            <person name="Sakai H."/>
            <person name="Sato Y."/>
            <person name="Wilson G."/>
            <person name="Kumar K."/>
            <person name="McCouch S."/>
            <person name="Juretic N."/>
            <person name="Hoen D."/>
            <person name="Wright S."/>
            <person name="Bruskiewich R."/>
            <person name="Bureau T."/>
            <person name="Miyao A."/>
            <person name="Hirochika H."/>
            <person name="Nishikawa T."/>
            <person name="Kadowaki K."/>
            <person name="Sugiura M."/>
            <person name="Burr B."/>
            <person name="Sasaki T."/>
        </authorList>
    </citation>
    <scope>NUCLEOTIDE SEQUENCE [LARGE SCALE GENOMIC DNA]</scope>
    <source>
        <strain evidence="2">cv. Nipponbare</strain>
    </source>
</reference>
<keyword evidence="2" id="KW-1185">Reference proteome</keyword>
<dbReference type="Gramene" id="Os11t0462950-00">
    <property type="protein sequence ID" value="Os11t0462950-00"/>
    <property type="gene ID" value="Os11g0462950"/>
</dbReference>
<reference evidence="1 2" key="2">
    <citation type="journal article" date="2013" name="Plant Cell Physiol.">
        <title>Rice Annotation Project Database (RAP-DB): an integrative and interactive database for rice genomics.</title>
        <authorList>
            <person name="Sakai H."/>
            <person name="Lee S.S."/>
            <person name="Tanaka T."/>
            <person name="Numa H."/>
            <person name="Kim J."/>
            <person name="Kawahara Y."/>
            <person name="Wakimoto H."/>
            <person name="Yang C.C."/>
            <person name="Iwamoto M."/>
            <person name="Abe T."/>
            <person name="Yamada Y."/>
            <person name="Muto A."/>
            <person name="Inokuchi H."/>
            <person name="Ikemura T."/>
            <person name="Matsumoto T."/>
            <person name="Sasaki T."/>
            <person name="Itoh T."/>
        </authorList>
    </citation>
    <scope>NUCLEOTIDE SEQUENCE [LARGE SCALE GENOMIC DNA]</scope>
    <source>
        <strain evidence="2">cv. Nipponbare</strain>
    </source>
</reference>
<gene>
    <name evidence="1" type="ordered locus">Os11g0462950</name>
    <name evidence="1" type="ORF">OSNPB_110462950</name>
</gene>
<dbReference type="PaxDb" id="39947-A0A0P0Y2B9"/>
<evidence type="ECO:0000313" key="2">
    <source>
        <dbReference type="Proteomes" id="UP000059680"/>
    </source>
</evidence>
<evidence type="ECO:0000313" key="1">
    <source>
        <dbReference type="EMBL" id="BAT13961.1"/>
    </source>
</evidence>
<organism evidence="1 2">
    <name type="scientific">Oryza sativa subsp. japonica</name>
    <name type="common">Rice</name>
    <dbReference type="NCBI Taxonomy" id="39947"/>
    <lineage>
        <taxon>Eukaryota</taxon>
        <taxon>Viridiplantae</taxon>
        <taxon>Streptophyta</taxon>
        <taxon>Embryophyta</taxon>
        <taxon>Tracheophyta</taxon>
        <taxon>Spermatophyta</taxon>
        <taxon>Magnoliopsida</taxon>
        <taxon>Liliopsida</taxon>
        <taxon>Poales</taxon>
        <taxon>Poaceae</taxon>
        <taxon>BOP clade</taxon>
        <taxon>Oryzoideae</taxon>
        <taxon>Oryzeae</taxon>
        <taxon>Oryzinae</taxon>
        <taxon>Oryza</taxon>
        <taxon>Oryza sativa</taxon>
    </lineage>
</organism>
<sequence length="110" mass="12334">MVTLQELIHKNLIFQKWLKPESNPSSPKGHSLTSSFCNRVHPSNTYLSDMSVLPEKATDRVLIDFPYCPMYAKALSVTRPEVESLESFLQFITIAPKPSSIGSPVIRSGR</sequence>
<dbReference type="AlphaFoldDB" id="A0A0P0Y2B9"/>
<proteinExistence type="predicted"/>
<dbReference type="InParanoid" id="A0A0P0Y2B9"/>
<accession>A0A0P0Y2B9</accession>
<protein>
    <submittedName>
        <fullName evidence="1">Os11g0462950 protein</fullName>
    </submittedName>
</protein>
<name>A0A0P0Y2B9_ORYSJ</name>
<dbReference type="EMBL" id="AP014967">
    <property type="protein sequence ID" value="BAT13961.1"/>
    <property type="molecule type" value="Genomic_DNA"/>
</dbReference>
<dbReference type="Proteomes" id="UP000059680">
    <property type="component" value="Chromosome 11"/>
</dbReference>
<reference evidence="1 2" key="3">
    <citation type="journal article" date="2013" name="Rice">
        <title>Improvement of the Oryza sativa Nipponbare reference genome using next generation sequence and optical map data.</title>
        <authorList>
            <person name="Kawahara Y."/>
            <person name="de la Bastide M."/>
            <person name="Hamilton J.P."/>
            <person name="Kanamori H."/>
            <person name="McCombie W.R."/>
            <person name="Ouyang S."/>
            <person name="Schwartz D.C."/>
            <person name="Tanaka T."/>
            <person name="Wu J."/>
            <person name="Zhou S."/>
            <person name="Childs K.L."/>
            <person name="Davidson R.M."/>
            <person name="Lin H."/>
            <person name="Quesada-Ocampo L."/>
            <person name="Vaillancourt B."/>
            <person name="Sakai H."/>
            <person name="Lee S.S."/>
            <person name="Kim J."/>
            <person name="Numa H."/>
            <person name="Itoh T."/>
            <person name="Buell C.R."/>
            <person name="Matsumoto T."/>
        </authorList>
    </citation>
    <scope>NUCLEOTIDE SEQUENCE [LARGE SCALE GENOMIC DNA]</scope>
    <source>
        <strain evidence="2">cv. Nipponbare</strain>
    </source>
</reference>